<evidence type="ECO:0000259" key="7">
    <source>
        <dbReference type="PROSITE" id="PS50850"/>
    </source>
</evidence>
<feature type="transmembrane region" description="Helical" evidence="6">
    <location>
        <begin position="90"/>
        <end position="107"/>
    </location>
</feature>
<feature type="transmembrane region" description="Helical" evidence="6">
    <location>
        <begin position="408"/>
        <end position="432"/>
    </location>
</feature>
<organism evidence="8 9">
    <name type="scientific">Paenibacillus piri</name>
    <dbReference type="NCBI Taxonomy" id="2547395"/>
    <lineage>
        <taxon>Bacteria</taxon>
        <taxon>Bacillati</taxon>
        <taxon>Bacillota</taxon>
        <taxon>Bacilli</taxon>
        <taxon>Bacillales</taxon>
        <taxon>Paenibacillaceae</taxon>
        <taxon>Paenibacillus</taxon>
    </lineage>
</organism>
<gene>
    <name evidence="8" type="ORF">E1757_21375</name>
</gene>
<feature type="transmembrane region" description="Helical" evidence="6">
    <location>
        <begin position="212"/>
        <end position="231"/>
    </location>
</feature>
<dbReference type="Pfam" id="PF07690">
    <property type="entry name" value="MFS_1"/>
    <property type="match status" value="1"/>
</dbReference>
<keyword evidence="9" id="KW-1185">Reference proteome</keyword>
<evidence type="ECO:0000313" key="9">
    <source>
        <dbReference type="Proteomes" id="UP000295636"/>
    </source>
</evidence>
<feature type="transmembrane region" description="Helical" evidence="6">
    <location>
        <begin position="343"/>
        <end position="361"/>
    </location>
</feature>
<evidence type="ECO:0000256" key="1">
    <source>
        <dbReference type="ARBA" id="ARBA00004651"/>
    </source>
</evidence>
<feature type="transmembrane region" description="Helical" evidence="6">
    <location>
        <begin position="144"/>
        <end position="165"/>
    </location>
</feature>
<feature type="transmembrane region" description="Helical" evidence="6">
    <location>
        <begin position="551"/>
        <end position="574"/>
    </location>
</feature>
<feature type="transmembrane region" description="Helical" evidence="6">
    <location>
        <begin position="311"/>
        <end position="337"/>
    </location>
</feature>
<dbReference type="InterPro" id="IPR020846">
    <property type="entry name" value="MFS_dom"/>
</dbReference>
<keyword evidence="4 6" id="KW-1133">Transmembrane helix</keyword>
<protein>
    <submittedName>
        <fullName evidence="8">MFS transporter</fullName>
    </submittedName>
</protein>
<dbReference type="Gene3D" id="1.20.1720.10">
    <property type="entry name" value="Multidrug resistance protein D"/>
    <property type="match status" value="1"/>
</dbReference>
<dbReference type="PROSITE" id="PS50850">
    <property type="entry name" value="MFS"/>
    <property type="match status" value="1"/>
</dbReference>
<evidence type="ECO:0000313" key="8">
    <source>
        <dbReference type="EMBL" id="TDF95089.1"/>
    </source>
</evidence>
<evidence type="ECO:0000256" key="3">
    <source>
        <dbReference type="ARBA" id="ARBA00022692"/>
    </source>
</evidence>
<accession>A0A4R5KHW4</accession>
<feature type="transmembrane region" description="Helical" evidence="6">
    <location>
        <begin position="51"/>
        <end position="70"/>
    </location>
</feature>
<keyword evidence="3 6" id="KW-0812">Transmembrane</keyword>
<keyword evidence="5 6" id="KW-0472">Membrane</keyword>
<evidence type="ECO:0000256" key="6">
    <source>
        <dbReference type="SAM" id="Phobius"/>
    </source>
</evidence>
<dbReference type="PANTHER" id="PTHR42718">
    <property type="entry name" value="MAJOR FACILITATOR SUPERFAMILY MULTIDRUG TRANSPORTER MFSC"/>
    <property type="match status" value="1"/>
</dbReference>
<feature type="transmembrane region" description="Helical" evidence="6">
    <location>
        <begin position="177"/>
        <end position="200"/>
    </location>
</feature>
<dbReference type="EMBL" id="SMRT01000011">
    <property type="protein sequence ID" value="TDF95089.1"/>
    <property type="molecule type" value="Genomic_DNA"/>
</dbReference>
<dbReference type="GO" id="GO:0022857">
    <property type="term" value="F:transmembrane transporter activity"/>
    <property type="evidence" value="ECO:0007669"/>
    <property type="project" value="InterPro"/>
</dbReference>
<comment type="caution">
    <text evidence="8">The sequence shown here is derived from an EMBL/GenBank/DDBJ whole genome shotgun (WGS) entry which is preliminary data.</text>
</comment>
<proteinExistence type="predicted"/>
<dbReference type="Proteomes" id="UP000295636">
    <property type="component" value="Unassembled WGS sequence"/>
</dbReference>
<evidence type="ECO:0000256" key="4">
    <source>
        <dbReference type="ARBA" id="ARBA00022989"/>
    </source>
</evidence>
<feature type="transmembrane region" description="Helical" evidence="6">
    <location>
        <begin position="267"/>
        <end position="290"/>
    </location>
</feature>
<dbReference type="PANTHER" id="PTHR42718:SF39">
    <property type="entry name" value="ACTINORHODIN TRANSPORTER-RELATED"/>
    <property type="match status" value="1"/>
</dbReference>
<comment type="subcellular location">
    <subcellularLocation>
        <location evidence="1">Cell membrane</location>
        <topology evidence="1">Multi-pass membrane protein</topology>
    </subcellularLocation>
</comment>
<dbReference type="AlphaFoldDB" id="A0A4R5KHW4"/>
<feature type="domain" description="Major facilitator superfamily (MFS) profile" evidence="7">
    <location>
        <begin position="53"/>
        <end position="578"/>
    </location>
</feature>
<sequence>MRQICLYYFTRDRTVYPIISHPKGECMVSFQQSALSPARQAAQTEDRTRSLMLLAVMLFTVFLSVANIFIVNVATPSIQRGLHASFSEVQLVITSYTLAYAVTLIIGGRLGDRFGRKRMLFVGVAGFTAASFLCGIASGVTMLIVMRIIQGLSAALMAPQVLSLIQANYAPERRAAVFGMYGAAQGIAATSGQLIGGLLLRWNPLALDWRTVFFFSVPIGIVIIGLIPFIAESRGESQAKLDWIGAAGAAAGLLMLIYPLVQGQKEGWPLGLIVCLVLSFPVLAAFVWYERRLTRKGESPFMNVDLFRQRSFTYGMVIVFLLFCSQSAYFLVSAYFLQIGLGYTALKAGLIILPMGTGYFLASLYSAKAVAKFGLHVLTCGAVMTSLGYVYFAWSLHSTGLTAFGFEWIPALFVLGFGQGAIAAPLTHVILAQIRSSDIGSASGILTTGMQVAFAIGIALIGLLFLNTLGSHADTVGRQFAPQLQQAIADFNPTGGQGEAVLRQFQSCYAEYARSTNPTVLPTGCSTDNSNVRGVLTDVLKQANARNYAESFVFCLYVLAVFTAGLTPLVLGLIRRKQTGSV</sequence>
<reference evidence="8 9" key="1">
    <citation type="submission" date="2019-03" db="EMBL/GenBank/DDBJ databases">
        <title>This is whole genome sequence of Paenibacillus sp MS74 strain.</title>
        <authorList>
            <person name="Trinh H.N."/>
        </authorList>
    </citation>
    <scope>NUCLEOTIDE SEQUENCE [LARGE SCALE GENOMIC DNA]</scope>
    <source>
        <strain evidence="8 9">MS74</strain>
    </source>
</reference>
<name>A0A4R5KHW4_9BACL</name>
<feature type="transmembrane region" description="Helical" evidence="6">
    <location>
        <begin position="119"/>
        <end position="138"/>
    </location>
</feature>
<feature type="transmembrane region" description="Helical" evidence="6">
    <location>
        <begin position="444"/>
        <end position="466"/>
    </location>
</feature>
<dbReference type="CDD" id="cd17321">
    <property type="entry name" value="MFS_MMR_MDR_like"/>
    <property type="match status" value="1"/>
</dbReference>
<dbReference type="InterPro" id="IPR011701">
    <property type="entry name" value="MFS"/>
</dbReference>
<dbReference type="OrthoDB" id="2321349at2"/>
<dbReference type="InterPro" id="IPR036259">
    <property type="entry name" value="MFS_trans_sf"/>
</dbReference>
<dbReference type="GO" id="GO:0005886">
    <property type="term" value="C:plasma membrane"/>
    <property type="evidence" value="ECO:0007669"/>
    <property type="project" value="UniProtKB-SubCell"/>
</dbReference>
<keyword evidence="2" id="KW-0813">Transport</keyword>
<evidence type="ECO:0000256" key="5">
    <source>
        <dbReference type="ARBA" id="ARBA00023136"/>
    </source>
</evidence>
<feature type="transmembrane region" description="Helical" evidence="6">
    <location>
        <begin position="373"/>
        <end position="396"/>
    </location>
</feature>
<dbReference type="SUPFAM" id="SSF103473">
    <property type="entry name" value="MFS general substrate transporter"/>
    <property type="match status" value="1"/>
</dbReference>
<dbReference type="Gene3D" id="1.20.1250.20">
    <property type="entry name" value="MFS general substrate transporter like domains"/>
    <property type="match status" value="1"/>
</dbReference>
<dbReference type="PRINTS" id="PR01036">
    <property type="entry name" value="TCRTETB"/>
</dbReference>
<feature type="transmembrane region" description="Helical" evidence="6">
    <location>
        <begin position="243"/>
        <end position="261"/>
    </location>
</feature>
<evidence type="ECO:0000256" key="2">
    <source>
        <dbReference type="ARBA" id="ARBA00022448"/>
    </source>
</evidence>